<dbReference type="AlphaFoldDB" id="A0A5N6KR90"/>
<reference evidence="2 3" key="1">
    <citation type="submission" date="2019-06" db="EMBL/GenBank/DDBJ databases">
        <title>A chromosomal-level reference genome of Carpinus fangiana (Coryloideae, Betulaceae).</title>
        <authorList>
            <person name="Yang X."/>
            <person name="Wang Z."/>
            <person name="Zhang L."/>
            <person name="Hao G."/>
            <person name="Liu J."/>
            <person name="Yang Y."/>
        </authorList>
    </citation>
    <scope>NUCLEOTIDE SEQUENCE [LARGE SCALE GENOMIC DNA]</scope>
    <source>
        <strain evidence="2">Cfa_2016G</strain>
        <tissue evidence="2">Leaf</tissue>
    </source>
</reference>
<comment type="caution">
    <text evidence="2">The sequence shown here is derived from an EMBL/GenBank/DDBJ whole genome shotgun (WGS) entry which is preliminary data.</text>
</comment>
<feature type="signal peptide" evidence="1">
    <location>
        <begin position="1"/>
        <end position="17"/>
    </location>
</feature>
<keyword evidence="3" id="KW-1185">Reference proteome</keyword>
<sequence length="174" mass="19484">MGSVILFLLDVVGKTQARLLVRSANLNMNPYEADPRKIPEDDRYVKEPFYGRYLPQPEDFQVDRAQIQSSTAKSIAYWQSVLLKCDSSNCLYDNEFGGRDVFALGSIIVKSRHLKPLLQEDSEPERDYSLADANEVKAITLARALLNGTGIQLPEILFAGKVSRYHKSNICGTG</sequence>
<organism evidence="2 3">
    <name type="scientific">Carpinus fangiana</name>
    <dbReference type="NCBI Taxonomy" id="176857"/>
    <lineage>
        <taxon>Eukaryota</taxon>
        <taxon>Viridiplantae</taxon>
        <taxon>Streptophyta</taxon>
        <taxon>Embryophyta</taxon>
        <taxon>Tracheophyta</taxon>
        <taxon>Spermatophyta</taxon>
        <taxon>Magnoliopsida</taxon>
        <taxon>eudicotyledons</taxon>
        <taxon>Gunneridae</taxon>
        <taxon>Pentapetalae</taxon>
        <taxon>rosids</taxon>
        <taxon>fabids</taxon>
        <taxon>Fagales</taxon>
        <taxon>Betulaceae</taxon>
        <taxon>Carpinus</taxon>
    </lineage>
</organism>
<feature type="chain" id="PRO_5024392364" evidence="1">
    <location>
        <begin position="18"/>
        <end position="174"/>
    </location>
</feature>
<evidence type="ECO:0000256" key="1">
    <source>
        <dbReference type="SAM" id="SignalP"/>
    </source>
</evidence>
<gene>
    <name evidence="2" type="ORF">FH972_022097</name>
</gene>
<name>A0A5N6KR90_9ROSI</name>
<protein>
    <submittedName>
        <fullName evidence="2">Uncharacterized protein</fullName>
    </submittedName>
</protein>
<evidence type="ECO:0000313" key="3">
    <source>
        <dbReference type="Proteomes" id="UP000327013"/>
    </source>
</evidence>
<keyword evidence="1" id="KW-0732">Signal</keyword>
<dbReference type="OrthoDB" id="8300194at2759"/>
<dbReference type="Proteomes" id="UP000327013">
    <property type="component" value="Unassembled WGS sequence"/>
</dbReference>
<dbReference type="EMBL" id="VIBQ01000010">
    <property type="protein sequence ID" value="KAB8339162.1"/>
    <property type="molecule type" value="Genomic_DNA"/>
</dbReference>
<proteinExistence type="predicted"/>
<evidence type="ECO:0000313" key="2">
    <source>
        <dbReference type="EMBL" id="KAB8339162.1"/>
    </source>
</evidence>
<accession>A0A5N6KR90</accession>